<keyword evidence="5" id="KW-0548">Nucleotidyltransferase</keyword>
<keyword evidence="7" id="KW-0539">Nucleus</keyword>
<dbReference type="CDD" id="cd15777">
    <property type="entry name" value="CRBN_C_like"/>
    <property type="match status" value="1"/>
</dbReference>
<dbReference type="OrthoDB" id="76871at2759"/>
<feature type="compositionally biased region" description="Acidic residues" evidence="12">
    <location>
        <begin position="200"/>
        <end position="226"/>
    </location>
</feature>
<dbReference type="Gene3D" id="3.40.50.10190">
    <property type="entry name" value="BRCT domain"/>
    <property type="match status" value="1"/>
</dbReference>
<evidence type="ECO:0000259" key="16">
    <source>
        <dbReference type="PROSITE" id="PS51977"/>
    </source>
</evidence>
<evidence type="ECO:0000256" key="8">
    <source>
        <dbReference type="ARBA" id="ARBA00024347"/>
    </source>
</evidence>
<dbReference type="InterPro" id="IPR036420">
    <property type="entry name" value="BRCT_dom_sf"/>
</dbReference>
<evidence type="ECO:0000256" key="9">
    <source>
        <dbReference type="ARBA" id="ARBA00033987"/>
    </source>
</evidence>
<feature type="compositionally biased region" description="Low complexity" evidence="12">
    <location>
        <begin position="384"/>
        <end position="408"/>
    </location>
</feature>
<dbReference type="PROSITE" id="PS51788">
    <property type="entry name" value="CULT"/>
    <property type="match status" value="1"/>
</dbReference>
<accession>A0A0S4IPV1</accession>
<dbReference type="InterPro" id="IPR001357">
    <property type="entry name" value="BRCT_dom"/>
</dbReference>
<keyword evidence="18" id="KW-1185">Reference proteome</keyword>
<name>A0A0S4IPV1_BODSA</name>
<keyword evidence="11" id="KW-0521">NADP</keyword>
<dbReference type="AlphaFoldDB" id="A0A0S4IPV1"/>
<dbReference type="InterPro" id="IPR036930">
    <property type="entry name" value="WGR_dom_sf"/>
</dbReference>
<dbReference type="InterPro" id="IPR036616">
    <property type="entry name" value="Poly(ADP-ribose)pol_reg_dom_sf"/>
</dbReference>
<dbReference type="InterPro" id="IPR034750">
    <property type="entry name" value="CULT"/>
</dbReference>
<keyword evidence="3 11" id="KW-0328">Glycosyltransferase</keyword>
<dbReference type="PANTHER" id="PTHR10459">
    <property type="entry name" value="DNA LIGASE"/>
    <property type="match status" value="1"/>
</dbReference>
<dbReference type="GO" id="GO:0016779">
    <property type="term" value="F:nucleotidyltransferase activity"/>
    <property type="evidence" value="ECO:0007669"/>
    <property type="project" value="UniProtKB-KW"/>
</dbReference>
<evidence type="ECO:0000256" key="10">
    <source>
        <dbReference type="ARBA" id="ARBA00047597"/>
    </source>
</evidence>
<dbReference type="EMBL" id="CYKH01000233">
    <property type="protein sequence ID" value="CUF04342.1"/>
    <property type="molecule type" value="Genomic_DNA"/>
</dbReference>
<reference evidence="18" key="1">
    <citation type="submission" date="2015-09" db="EMBL/GenBank/DDBJ databases">
        <authorList>
            <consortium name="Pathogen Informatics"/>
        </authorList>
    </citation>
    <scope>NUCLEOTIDE SEQUENCE [LARGE SCALE GENOMIC DNA]</scope>
    <source>
        <strain evidence="18">Lake Konstanz</strain>
    </source>
</reference>
<feature type="domain" description="WGR" evidence="16">
    <location>
        <begin position="441"/>
        <end position="532"/>
    </location>
</feature>
<dbReference type="Gene3D" id="3.90.176.10">
    <property type="entry name" value="Toxin ADP-ribosyltransferase, Chain A, domain 1"/>
    <property type="match status" value="1"/>
</dbReference>
<evidence type="ECO:0000256" key="7">
    <source>
        <dbReference type="ARBA" id="ARBA00023242"/>
    </source>
</evidence>
<comment type="similarity">
    <text evidence="2 11">Belongs to the Arg-specific ADP-ribosyltransferase family.</text>
</comment>
<dbReference type="CDD" id="cd08002">
    <property type="entry name" value="WGR_PARP3_like"/>
    <property type="match status" value="1"/>
</dbReference>
<dbReference type="GO" id="GO:0006302">
    <property type="term" value="P:double-strand break repair"/>
    <property type="evidence" value="ECO:0007669"/>
    <property type="project" value="TreeGrafter"/>
</dbReference>
<dbReference type="PROSITE" id="PS51060">
    <property type="entry name" value="PARP_ALPHA_HD"/>
    <property type="match status" value="1"/>
</dbReference>
<dbReference type="InterPro" id="IPR000768">
    <property type="entry name" value="ART"/>
</dbReference>
<dbReference type="Pfam" id="PF01129">
    <property type="entry name" value="ART"/>
    <property type="match status" value="1"/>
</dbReference>
<evidence type="ECO:0000313" key="17">
    <source>
        <dbReference type="EMBL" id="CUF04342.1"/>
    </source>
</evidence>
<proteinExistence type="inferred from homology"/>
<keyword evidence="13" id="KW-1133">Transmembrane helix</keyword>
<evidence type="ECO:0000259" key="14">
    <source>
        <dbReference type="PROSITE" id="PS51060"/>
    </source>
</evidence>
<dbReference type="GO" id="GO:0106274">
    <property type="term" value="F:NAD+-protein-arginine ADP-ribosyltransferase activity"/>
    <property type="evidence" value="ECO:0007669"/>
    <property type="project" value="UniProtKB-EC"/>
</dbReference>
<dbReference type="PANTHER" id="PTHR10459:SF60">
    <property type="entry name" value="POLY [ADP-RIBOSE] POLYMERASE 2"/>
    <property type="match status" value="1"/>
</dbReference>
<keyword evidence="13 17" id="KW-0812">Transmembrane</keyword>
<dbReference type="SUPFAM" id="SSF47587">
    <property type="entry name" value="Domain of poly(ADP-ribose) polymerase"/>
    <property type="match status" value="1"/>
</dbReference>
<feature type="compositionally biased region" description="Basic and acidic residues" evidence="12">
    <location>
        <begin position="53"/>
        <end position="62"/>
    </location>
</feature>
<comment type="catalytic activity">
    <reaction evidence="10 11">
        <text>L-arginyl-[protein] + NAD(+) = N(omega)-(ADP-D-ribosyl)-L-arginyl-[protein] + nicotinamide + H(+)</text>
        <dbReference type="Rhea" id="RHEA:19149"/>
        <dbReference type="Rhea" id="RHEA-COMP:10532"/>
        <dbReference type="Rhea" id="RHEA-COMP:15087"/>
        <dbReference type="ChEBI" id="CHEBI:15378"/>
        <dbReference type="ChEBI" id="CHEBI:17154"/>
        <dbReference type="ChEBI" id="CHEBI:29965"/>
        <dbReference type="ChEBI" id="CHEBI:57540"/>
        <dbReference type="ChEBI" id="CHEBI:142554"/>
        <dbReference type="EC" id="2.4.2.31"/>
    </reaction>
</comment>
<dbReference type="GO" id="GO:0005730">
    <property type="term" value="C:nucleolus"/>
    <property type="evidence" value="ECO:0007669"/>
    <property type="project" value="TreeGrafter"/>
</dbReference>
<comment type="catalytic activity">
    <reaction evidence="9">
        <text>NAD(+) + (ADP-D-ribosyl)n-acceptor = nicotinamide + (ADP-D-ribosyl)n+1-acceptor + H(+).</text>
        <dbReference type="EC" id="2.4.2.30"/>
    </reaction>
</comment>
<feature type="region of interest" description="Disordered" evidence="12">
    <location>
        <begin position="374"/>
        <end position="436"/>
    </location>
</feature>
<keyword evidence="13" id="KW-0472">Membrane</keyword>
<evidence type="ECO:0000256" key="11">
    <source>
        <dbReference type="RuleBase" id="RU361228"/>
    </source>
</evidence>
<dbReference type="Gene3D" id="1.20.142.10">
    <property type="entry name" value="Poly(ADP-ribose) polymerase, regulatory domain"/>
    <property type="match status" value="1"/>
</dbReference>
<dbReference type="FunFam" id="2.20.140.10:FF:000001">
    <property type="entry name" value="Poly [ADP-ribose] polymerase"/>
    <property type="match status" value="1"/>
</dbReference>
<evidence type="ECO:0000256" key="3">
    <source>
        <dbReference type="ARBA" id="ARBA00022676"/>
    </source>
</evidence>
<feature type="transmembrane region" description="Helical" evidence="13">
    <location>
        <begin position="254"/>
        <end position="273"/>
    </location>
</feature>
<dbReference type="PROSITE" id="PS51996">
    <property type="entry name" value="TR_MART"/>
    <property type="match status" value="1"/>
</dbReference>
<evidence type="ECO:0000259" key="15">
    <source>
        <dbReference type="PROSITE" id="PS51788"/>
    </source>
</evidence>
<dbReference type="Proteomes" id="UP000051952">
    <property type="component" value="Unassembled WGS sequence"/>
</dbReference>
<dbReference type="InterPro" id="IPR004102">
    <property type="entry name" value="Poly(ADP-ribose)pol_reg_dom"/>
</dbReference>
<dbReference type="SUPFAM" id="SSF142921">
    <property type="entry name" value="WGR domain-like"/>
    <property type="match status" value="1"/>
</dbReference>
<dbReference type="InterPro" id="IPR008893">
    <property type="entry name" value="WGR_domain"/>
</dbReference>
<dbReference type="Pfam" id="PF02877">
    <property type="entry name" value="PARP_reg"/>
    <property type="match status" value="1"/>
</dbReference>
<evidence type="ECO:0000256" key="1">
    <source>
        <dbReference type="ARBA" id="ARBA00004123"/>
    </source>
</evidence>
<evidence type="ECO:0000256" key="2">
    <source>
        <dbReference type="ARBA" id="ARBA00009558"/>
    </source>
</evidence>
<keyword evidence="6 11" id="KW-0520">NAD</keyword>
<dbReference type="EC" id="2.4.2.31" evidence="11"/>
<dbReference type="GO" id="GO:0035861">
    <property type="term" value="C:site of double-strand break"/>
    <property type="evidence" value="ECO:0007669"/>
    <property type="project" value="TreeGrafter"/>
</dbReference>
<dbReference type="Pfam" id="PF05406">
    <property type="entry name" value="WGR"/>
    <property type="match status" value="1"/>
</dbReference>
<evidence type="ECO:0000256" key="4">
    <source>
        <dbReference type="ARBA" id="ARBA00022679"/>
    </source>
</evidence>
<feature type="compositionally biased region" description="Basic and acidic residues" evidence="12">
    <location>
        <begin position="227"/>
        <end position="241"/>
    </location>
</feature>
<feature type="region of interest" description="Disordered" evidence="12">
    <location>
        <begin position="190"/>
        <end position="243"/>
    </location>
</feature>
<feature type="region of interest" description="Disordered" evidence="12">
    <location>
        <begin position="41"/>
        <end position="94"/>
    </location>
</feature>
<protein>
    <recommendedName>
        <fullName evidence="11">NAD(P)(+)--arginine ADP-ribosyltransferase</fullName>
        <ecNumber evidence="11">2.4.2.31</ecNumber>
    </recommendedName>
    <alternativeName>
        <fullName evidence="11">Mono(ADP-ribosyl)transferase</fullName>
    </alternativeName>
</protein>
<dbReference type="SMART" id="SM00773">
    <property type="entry name" value="WGR"/>
    <property type="match status" value="1"/>
</dbReference>
<dbReference type="Gene3D" id="2.20.140.10">
    <property type="entry name" value="WGR domain"/>
    <property type="match status" value="1"/>
</dbReference>
<dbReference type="InterPro" id="IPR050800">
    <property type="entry name" value="ARTD/PARP"/>
</dbReference>
<comment type="similarity">
    <text evidence="8">Belongs to the ARTD/PARP family.</text>
</comment>
<organism evidence="17 18">
    <name type="scientific">Bodo saltans</name>
    <name type="common">Flagellated protozoan</name>
    <dbReference type="NCBI Taxonomy" id="75058"/>
    <lineage>
        <taxon>Eukaryota</taxon>
        <taxon>Discoba</taxon>
        <taxon>Euglenozoa</taxon>
        <taxon>Kinetoplastea</taxon>
        <taxon>Metakinetoplastina</taxon>
        <taxon>Eubodonida</taxon>
        <taxon>Bodonidae</taxon>
        <taxon>Bodo</taxon>
    </lineage>
</organism>
<dbReference type="SUPFAM" id="SSF56399">
    <property type="entry name" value="ADP-ribosylation"/>
    <property type="match status" value="1"/>
</dbReference>
<dbReference type="GO" id="GO:0003950">
    <property type="term" value="F:NAD+ poly-ADP-ribosyltransferase activity"/>
    <property type="evidence" value="ECO:0007669"/>
    <property type="project" value="InterPro"/>
</dbReference>
<keyword evidence="4 11" id="KW-0808">Transferase</keyword>
<dbReference type="OMA" id="KYTIVET"/>
<feature type="domain" description="PARP alpha-helical" evidence="14">
    <location>
        <begin position="510"/>
        <end position="632"/>
    </location>
</feature>
<dbReference type="PROSITE" id="PS51977">
    <property type="entry name" value="WGR"/>
    <property type="match status" value="1"/>
</dbReference>
<dbReference type="Gene3D" id="2.170.150.20">
    <property type="entry name" value="Peptide methionine sulfoxide reductase"/>
    <property type="match status" value="1"/>
</dbReference>
<gene>
    <name evidence="17" type="ORF">BSAL_58470</name>
</gene>
<dbReference type="SUPFAM" id="SSF52113">
    <property type="entry name" value="BRCT domain"/>
    <property type="match status" value="1"/>
</dbReference>
<evidence type="ECO:0000313" key="18">
    <source>
        <dbReference type="Proteomes" id="UP000051952"/>
    </source>
</evidence>
<evidence type="ECO:0000256" key="13">
    <source>
        <dbReference type="SAM" id="Phobius"/>
    </source>
</evidence>
<comment type="subcellular location">
    <subcellularLocation>
        <location evidence="1">Nucleus</location>
    </subcellularLocation>
</comment>
<dbReference type="Pfam" id="PF00533">
    <property type="entry name" value="BRCT"/>
    <property type="match status" value="1"/>
</dbReference>
<sequence length="843" mass="92353">MKTVTCEKQSSTEHTWFPPYAWCMCECSSCGRHLGWGFKGDRAESTPRSFTHAKRDREDIDSLKGGAPEGDDVQTAAAASASPPLDPESKSEKEEDQVLFIGLIVTYCKPDEEYPLDKYYELTEKAADRRKQHVAFNVTLRKLFRVLQQIPDQLAANRLAMQLMNMPFLGRQQLLDRLLVEAYALLGVSPPNENDADAHGDDDDEEMEWGSAEDEEEGEEGDEEDSDHSSDGGDDAHHSQEDPVATTSDVVHHALLFSFLVVWLIAVTISFITSHSCHSLSFSKEGSRTAHLMSLEGKKIVFTGKLSLLTRAEATAKAEAAGATVTKAVSGKTDILVTGEGSDYTNKTFDAGSNTAVWTEAQFMEAVTPKAAAPAAAKGKKGPGKTPAAEEAPSAPAKKAAKSEVQPPAAQPAPPAAAAAKASGGGGGVRPVDREVPNRGNYKIFEDYSITLNQTNIGGNNNKFYIIQLLEDDKGAYWTWNRWGRVGESGQNKLERMGSLDAAKKGFCSKFKDKAANDWTQRLNFKPKDGKYTIVETEDKEDAGEDSSAPMGKLSKGQIEKGQAVLEQLSQAIDTNSGSTIYTTLSSQFYTLIPTNFGRQRPPAITTIDKVREKEELLKFYLRMGFEEMDDTAVKMTPIAGVMELPVPTTLADSVSGVCDIHSVKKSVSQGETLAKKQAGNPVVPMNKEQYGSIMLYTSNAIYRELNKVLRDEKRANVQKYFRYLRLLFHSADLLPKNNVTLWRGISVDLSAQYKVGTIITWWGVSSCTSDQQVARNFMNGCGGDCSFLTIDTKTAVDISQITFYSNEKESLLLPGTQLLVKSMTKKGKVAEIHLEEVGRLVG</sequence>
<evidence type="ECO:0000256" key="6">
    <source>
        <dbReference type="ARBA" id="ARBA00023027"/>
    </source>
</evidence>
<evidence type="ECO:0000256" key="5">
    <source>
        <dbReference type="ARBA" id="ARBA00022695"/>
    </source>
</evidence>
<dbReference type="GO" id="GO:0070212">
    <property type="term" value="P:protein poly-ADP-ribosylation"/>
    <property type="evidence" value="ECO:0007669"/>
    <property type="project" value="TreeGrafter"/>
</dbReference>
<dbReference type="VEuPathDB" id="TriTrypDB:BSAL_58470"/>
<feature type="domain" description="CULT" evidence="15">
    <location>
        <begin position="1"/>
        <end position="62"/>
    </location>
</feature>
<evidence type="ECO:0000256" key="12">
    <source>
        <dbReference type="SAM" id="MobiDB-lite"/>
    </source>
</evidence>